<feature type="active site" description="Charge relay system" evidence="5">
    <location>
        <position position="209"/>
    </location>
</feature>
<feature type="binding site" evidence="6">
    <location>
        <begin position="230"/>
        <end position="233"/>
    </location>
    <ligand>
        <name>substrate</name>
    </ligand>
</feature>
<reference evidence="9 10" key="1">
    <citation type="journal article" date="2018" name="BMC Genomics">
        <title>Genomic evidence for intraspecific hybridization in a clonal and extremely halotolerant yeast.</title>
        <authorList>
            <person name="Gostincar C."/>
            <person name="Stajich J.E."/>
            <person name="Zupancic J."/>
            <person name="Zalar P."/>
            <person name="Gunde-Cimerman N."/>
        </authorList>
    </citation>
    <scope>NUCLEOTIDE SEQUENCE [LARGE SCALE GENOMIC DNA]</scope>
    <source>
        <strain evidence="9 10">EXF-120</strain>
    </source>
</reference>
<evidence type="ECO:0000256" key="4">
    <source>
        <dbReference type="ARBA" id="ARBA00022801"/>
    </source>
</evidence>
<dbReference type="EMBL" id="QWIT01000332">
    <property type="protein sequence ID" value="RMZ25813.1"/>
    <property type="molecule type" value="Genomic_DNA"/>
</dbReference>
<protein>
    <recommendedName>
        <fullName evidence="3">amidase</fullName>
        <ecNumber evidence="3">3.5.1.4</ecNumber>
    </recommendedName>
</protein>
<evidence type="ECO:0000256" key="7">
    <source>
        <dbReference type="SAM" id="MobiDB-lite"/>
    </source>
</evidence>
<dbReference type="Pfam" id="PF01425">
    <property type="entry name" value="Amidase"/>
    <property type="match status" value="1"/>
</dbReference>
<dbReference type="Proteomes" id="UP000281677">
    <property type="component" value="Unassembled WGS sequence"/>
</dbReference>
<dbReference type="InterPro" id="IPR023631">
    <property type="entry name" value="Amidase_dom"/>
</dbReference>
<name>A0A3M7IKF9_HORWE</name>
<evidence type="ECO:0000256" key="3">
    <source>
        <dbReference type="ARBA" id="ARBA00012922"/>
    </source>
</evidence>
<sequence length="615" mass="66258">MPDTWQDIAARKQRERADRIPSQWKLPSSHIPAESRPNLLSVPRECGFLSDQELNITESYDASALVAALSSGKLKAVDVTTAFCKRAAIAHQLTNCLTEIFFDDAITRAKQLDDEMAKSGSLTGPLHGLPISLKDTFKVKGYDASIGAAALCFKPADTNSALVDLLLQQGAVLYCKTNIPLTLAALDSHNNVFGRTLNPANTALTAGGSSGGEGALVAMRGSPLGIGTDVGGSIRIPAMCNGLVGVKPSHGRVPYAGQEAGSLAGSSKLGIEATAGPIARTVRDCELLLRVVGDASPWLFDPDVLPHSWTQQLPLLPPPSSRPTQPLRVGIVRSDGHTLPLPPIANLMEELSHQLRHPPLPSWQPIEVIDLDLSPLGPKCLKTFNGVMSIDGANYWFDLLAETGEPLSPWLQSRLKRRPAKSLDQVRDLKAQVSALQTEFLNVFRKDGGYWLPSSSSSSSSSPAYNGPHTQKNNKGTEATTKSLDLILCPPAPHPIPPIDRWNTTNYTSLFNLLDLPAGILPIRPLSPQDLQAEFPPQGPPKKPLNGWDAINRDLWTKVDRKVFLPGMLSVQVVAPKLMERRLVQGMRVLEGVVGSLRGRNGGEMGGRMESGSKL</sequence>
<feature type="binding site" evidence="6">
    <location>
        <position position="183"/>
    </location>
    <ligand>
        <name>substrate</name>
    </ligand>
</feature>
<dbReference type="PANTHER" id="PTHR46072:SF6">
    <property type="entry name" value="AMIDASE, PUTATIVE (AFU_ORTHOLOGUE AFUA_1G14530)-RELATED"/>
    <property type="match status" value="1"/>
</dbReference>
<dbReference type="Gene3D" id="3.90.1300.10">
    <property type="entry name" value="Amidase signature (AS) domain"/>
    <property type="match status" value="1"/>
</dbReference>
<dbReference type="InterPro" id="IPR036928">
    <property type="entry name" value="AS_sf"/>
</dbReference>
<dbReference type="PROSITE" id="PS00571">
    <property type="entry name" value="AMIDASES"/>
    <property type="match status" value="1"/>
</dbReference>
<dbReference type="EC" id="3.5.1.4" evidence="3"/>
<dbReference type="GO" id="GO:0004040">
    <property type="term" value="F:amidase activity"/>
    <property type="evidence" value="ECO:0007669"/>
    <property type="project" value="UniProtKB-EC"/>
</dbReference>
<gene>
    <name evidence="9" type="ORF">D0859_10131</name>
</gene>
<comment type="similarity">
    <text evidence="2">Belongs to the amidase family.</text>
</comment>
<evidence type="ECO:0000256" key="1">
    <source>
        <dbReference type="ARBA" id="ARBA00001311"/>
    </source>
</evidence>
<dbReference type="PIRSF" id="PIRSF001221">
    <property type="entry name" value="Amidase_fungi"/>
    <property type="match status" value="1"/>
</dbReference>
<comment type="caution">
    <text evidence="9">The sequence shown here is derived from an EMBL/GenBank/DDBJ whole genome shotgun (WGS) entry which is preliminary data.</text>
</comment>
<dbReference type="OrthoDB" id="6428749at2759"/>
<organism evidence="9 10">
    <name type="scientific">Hortaea werneckii</name>
    <name type="common">Black yeast</name>
    <name type="synonym">Cladosporium werneckii</name>
    <dbReference type="NCBI Taxonomy" id="91943"/>
    <lineage>
        <taxon>Eukaryota</taxon>
        <taxon>Fungi</taxon>
        <taxon>Dikarya</taxon>
        <taxon>Ascomycota</taxon>
        <taxon>Pezizomycotina</taxon>
        <taxon>Dothideomycetes</taxon>
        <taxon>Dothideomycetidae</taxon>
        <taxon>Mycosphaerellales</taxon>
        <taxon>Teratosphaeriaceae</taxon>
        <taxon>Hortaea</taxon>
    </lineage>
</organism>
<feature type="active site" description="Charge relay system" evidence="5">
    <location>
        <position position="134"/>
    </location>
</feature>
<evidence type="ECO:0000256" key="2">
    <source>
        <dbReference type="ARBA" id="ARBA00009199"/>
    </source>
</evidence>
<dbReference type="AlphaFoldDB" id="A0A3M7IKF9"/>
<feature type="region of interest" description="Disordered" evidence="7">
    <location>
        <begin position="455"/>
        <end position="476"/>
    </location>
</feature>
<accession>A0A3M7IKF9</accession>
<feature type="domain" description="Amidase" evidence="8">
    <location>
        <begin position="78"/>
        <end position="529"/>
    </location>
</feature>
<comment type="catalytic activity">
    <reaction evidence="1">
        <text>a monocarboxylic acid amide + H2O = a monocarboxylate + NH4(+)</text>
        <dbReference type="Rhea" id="RHEA:12020"/>
        <dbReference type="ChEBI" id="CHEBI:15377"/>
        <dbReference type="ChEBI" id="CHEBI:28938"/>
        <dbReference type="ChEBI" id="CHEBI:35757"/>
        <dbReference type="ChEBI" id="CHEBI:83628"/>
        <dbReference type="EC" id="3.5.1.4"/>
    </reaction>
</comment>
<dbReference type="PANTHER" id="PTHR46072">
    <property type="entry name" value="AMIDASE-RELATED-RELATED"/>
    <property type="match status" value="1"/>
</dbReference>
<evidence type="ECO:0000313" key="9">
    <source>
        <dbReference type="EMBL" id="RMZ25813.1"/>
    </source>
</evidence>
<evidence type="ECO:0000256" key="5">
    <source>
        <dbReference type="PIRSR" id="PIRSR001221-1"/>
    </source>
</evidence>
<proteinExistence type="inferred from homology"/>
<evidence type="ECO:0000259" key="8">
    <source>
        <dbReference type="Pfam" id="PF01425"/>
    </source>
</evidence>
<feature type="binding site" evidence="6">
    <location>
        <position position="209"/>
    </location>
    <ligand>
        <name>substrate</name>
    </ligand>
</feature>
<evidence type="ECO:0000256" key="6">
    <source>
        <dbReference type="PIRSR" id="PIRSR001221-2"/>
    </source>
</evidence>
<dbReference type="SUPFAM" id="SSF75304">
    <property type="entry name" value="Amidase signature (AS) enzymes"/>
    <property type="match status" value="1"/>
</dbReference>
<evidence type="ECO:0000313" key="10">
    <source>
        <dbReference type="Proteomes" id="UP000281677"/>
    </source>
</evidence>
<feature type="active site" description="Acyl-ester intermediate" evidence="5">
    <location>
        <position position="233"/>
    </location>
</feature>
<dbReference type="InterPro" id="IPR020556">
    <property type="entry name" value="Amidase_CS"/>
</dbReference>
<dbReference type="VEuPathDB" id="FungiDB:BTJ68_12304"/>
<keyword evidence="4" id="KW-0378">Hydrolase</keyword>